<dbReference type="Pfam" id="PF01723">
    <property type="entry name" value="Chorion_1"/>
    <property type="match status" value="1"/>
</dbReference>
<name>A0A6J1N8R7_BICAN</name>
<keyword evidence="5" id="KW-1185">Reference proteome</keyword>
<dbReference type="GO" id="GO:0007304">
    <property type="term" value="P:chorion-containing eggshell formation"/>
    <property type="evidence" value="ECO:0007669"/>
    <property type="project" value="InterPro"/>
</dbReference>
<gene>
    <name evidence="6" type="primary">LOC112049568</name>
</gene>
<sequence>MASKVIFVFCLQLAIMKYTLAQCIPMATVPEPCGFTSGLTMNMPWIPSPSFSISSDDLGVCGTVTVCGSMPFLGTVSLAGEIPAAGQGTVMYNCGNGDVGIVSETIHSGMAAPMGICF</sequence>
<evidence type="ECO:0000256" key="1">
    <source>
        <dbReference type="ARBA" id="ARBA00005906"/>
    </source>
</evidence>
<keyword evidence="2" id="KW-0677">Repeat</keyword>
<evidence type="ECO:0000313" key="6">
    <source>
        <dbReference type="RefSeq" id="XP_023943279.1"/>
    </source>
</evidence>
<evidence type="ECO:0000256" key="4">
    <source>
        <dbReference type="SAM" id="SignalP"/>
    </source>
</evidence>
<dbReference type="AlphaFoldDB" id="A0A6J1N8R7"/>
<protein>
    <submittedName>
        <fullName evidence="6">Chorion class B protein M2410-like</fullName>
    </submittedName>
</protein>
<dbReference type="GeneID" id="112049568"/>
<keyword evidence="4" id="KW-0732">Signal</keyword>
<evidence type="ECO:0000256" key="2">
    <source>
        <dbReference type="ARBA" id="ARBA00022737"/>
    </source>
</evidence>
<proteinExistence type="inferred from homology"/>
<feature type="signal peptide" evidence="4">
    <location>
        <begin position="1"/>
        <end position="21"/>
    </location>
</feature>
<accession>A0A6J1N8R7</accession>
<dbReference type="GO" id="GO:0005213">
    <property type="term" value="F:structural constituent of egg chorion"/>
    <property type="evidence" value="ECO:0007669"/>
    <property type="project" value="InterPro"/>
</dbReference>
<comment type="similarity">
    <text evidence="1 3">Belongs to the chorion protein family.</text>
</comment>
<dbReference type="RefSeq" id="XP_023943279.1">
    <property type="nucleotide sequence ID" value="XM_024087511.2"/>
</dbReference>
<dbReference type="OrthoDB" id="6930117at2759"/>
<dbReference type="InterPro" id="IPR002635">
    <property type="entry name" value="Chorion"/>
</dbReference>
<feature type="chain" id="PRO_5027038363" evidence="4">
    <location>
        <begin position="22"/>
        <end position="118"/>
    </location>
</feature>
<dbReference type="GO" id="GO:0042600">
    <property type="term" value="C:egg chorion"/>
    <property type="evidence" value="ECO:0007669"/>
    <property type="project" value="InterPro"/>
</dbReference>
<evidence type="ECO:0000256" key="3">
    <source>
        <dbReference type="RuleBase" id="RU004378"/>
    </source>
</evidence>
<dbReference type="KEGG" id="bany:112049568"/>
<organism evidence="5 6">
    <name type="scientific">Bicyclus anynana</name>
    <name type="common">Squinting bush brown butterfly</name>
    <dbReference type="NCBI Taxonomy" id="110368"/>
    <lineage>
        <taxon>Eukaryota</taxon>
        <taxon>Metazoa</taxon>
        <taxon>Ecdysozoa</taxon>
        <taxon>Arthropoda</taxon>
        <taxon>Hexapoda</taxon>
        <taxon>Insecta</taxon>
        <taxon>Pterygota</taxon>
        <taxon>Neoptera</taxon>
        <taxon>Endopterygota</taxon>
        <taxon>Lepidoptera</taxon>
        <taxon>Glossata</taxon>
        <taxon>Ditrysia</taxon>
        <taxon>Papilionoidea</taxon>
        <taxon>Nymphalidae</taxon>
        <taxon>Satyrinae</taxon>
        <taxon>Satyrini</taxon>
        <taxon>Mycalesina</taxon>
        <taxon>Bicyclus</taxon>
    </lineage>
</organism>
<evidence type="ECO:0000313" key="5">
    <source>
        <dbReference type="Proteomes" id="UP001652582"/>
    </source>
</evidence>
<dbReference type="Proteomes" id="UP001652582">
    <property type="component" value="Chromosome 9"/>
</dbReference>
<reference evidence="6" key="1">
    <citation type="submission" date="2025-08" db="UniProtKB">
        <authorList>
            <consortium name="RefSeq"/>
        </authorList>
    </citation>
    <scope>IDENTIFICATION</scope>
</reference>